<feature type="signal peptide" evidence="2">
    <location>
        <begin position="1"/>
        <end position="19"/>
    </location>
</feature>
<dbReference type="Proteomes" id="UP000018144">
    <property type="component" value="Unassembled WGS sequence"/>
</dbReference>
<evidence type="ECO:0000313" key="4">
    <source>
        <dbReference type="Proteomes" id="UP000018144"/>
    </source>
</evidence>
<evidence type="ECO:0000313" key="3">
    <source>
        <dbReference type="EMBL" id="CCX05780.1"/>
    </source>
</evidence>
<keyword evidence="2" id="KW-0732">Signal</keyword>
<feature type="compositionally biased region" description="Low complexity" evidence="1">
    <location>
        <begin position="402"/>
        <end position="414"/>
    </location>
</feature>
<keyword evidence="4" id="KW-1185">Reference proteome</keyword>
<feature type="region of interest" description="Disordered" evidence="1">
    <location>
        <begin position="101"/>
        <end position="153"/>
    </location>
</feature>
<evidence type="ECO:0000256" key="1">
    <source>
        <dbReference type="SAM" id="MobiDB-lite"/>
    </source>
</evidence>
<dbReference type="eggNOG" id="ENOG502ST70">
    <property type="taxonomic scope" value="Eukaryota"/>
</dbReference>
<feature type="compositionally biased region" description="Basic and acidic residues" evidence="1">
    <location>
        <begin position="115"/>
        <end position="125"/>
    </location>
</feature>
<feature type="compositionally biased region" description="Polar residues" evidence="1">
    <location>
        <begin position="134"/>
        <end position="148"/>
    </location>
</feature>
<dbReference type="AlphaFoldDB" id="U4L6W6"/>
<dbReference type="EMBL" id="HF935273">
    <property type="protein sequence ID" value="CCX05780.1"/>
    <property type="molecule type" value="Genomic_DNA"/>
</dbReference>
<gene>
    <name evidence="3" type="ORF">PCON_05367</name>
</gene>
<reference evidence="3 4" key="1">
    <citation type="journal article" date="2013" name="PLoS Genet.">
        <title>The genome and development-dependent transcriptomes of Pyronema confluens: a window into fungal evolution.</title>
        <authorList>
            <person name="Traeger S."/>
            <person name="Altegoer F."/>
            <person name="Freitag M."/>
            <person name="Gabaldon T."/>
            <person name="Kempken F."/>
            <person name="Kumar A."/>
            <person name="Marcet-Houben M."/>
            <person name="Poggeler S."/>
            <person name="Stajich J.E."/>
            <person name="Nowrousian M."/>
        </authorList>
    </citation>
    <scope>NUCLEOTIDE SEQUENCE [LARGE SCALE GENOMIC DNA]</scope>
    <source>
        <strain evidence="4">CBS 100304</strain>
        <tissue evidence="3">Vegetative mycelium</tissue>
    </source>
</reference>
<feature type="region of interest" description="Disordered" evidence="1">
    <location>
        <begin position="398"/>
        <end position="423"/>
    </location>
</feature>
<feature type="chain" id="PRO_5004651093" evidence="2">
    <location>
        <begin position="20"/>
        <end position="466"/>
    </location>
</feature>
<organism evidence="3 4">
    <name type="scientific">Pyronema omphalodes (strain CBS 100304)</name>
    <name type="common">Pyronema confluens</name>
    <dbReference type="NCBI Taxonomy" id="1076935"/>
    <lineage>
        <taxon>Eukaryota</taxon>
        <taxon>Fungi</taxon>
        <taxon>Dikarya</taxon>
        <taxon>Ascomycota</taxon>
        <taxon>Pezizomycotina</taxon>
        <taxon>Pezizomycetes</taxon>
        <taxon>Pezizales</taxon>
        <taxon>Pyronemataceae</taxon>
        <taxon>Pyronema</taxon>
    </lineage>
</organism>
<name>U4L6W6_PYROM</name>
<accession>U4L6W6</accession>
<dbReference type="OrthoDB" id="4142625at2759"/>
<proteinExistence type="predicted"/>
<protein>
    <submittedName>
        <fullName evidence="3">Uncharacterized protein</fullName>
    </submittedName>
</protein>
<evidence type="ECO:0000256" key="2">
    <source>
        <dbReference type="SAM" id="SignalP"/>
    </source>
</evidence>
<sequence length="466" mass="49294">MHLSPLFLLITLLAPTSLSLPAPTNSPSEPDCFYILDGDGTALPVSQAVIVPLVSEAESASHSAHSAQEGKPVIHTADELVEPTGDTTENLKKPVIHLATEHTENTENTDSNVASDKKPVIHTTDESSSPSSSTENPVIHTTTSNTTGDIPPPPGFIIQPKIGTAPKSPGGKILKQRFGPYVIPGGGKVGEYTDVPSPCPEGGCYITALESSLEYESGAEANIDTGAWLHHMVLVLYGKGRQDLVCGENPFGELQPIFASGNERATARLDNTHPAGIHLRANDTLALSTELMNQSPILKQVWLTVTLEYTFSPGYQAAELIWLDAAGCFGSDVPAKEGAYELRSKPWVWTGAKGGKGKKALRLLGGGGHVHDGGEQVTILKNNATICDSVQLYGRTSAYRESTQSSPSSSSSGSAHHHKRDGGLSHTAMQHISDSGRCSEAAMGIIKPGDMLQAGIANIYVTEINQ</sequence>